<dbReference type="EMBL" id="VKAC01000003">
    <property type="protein sequence ID" value="TXR57047.1"/>
    <property type="molecule type" value="Genomic_DNA"/>
</dbReference>
<dbReference type="Gene3D" id="1.20.1740.10">
    <property type="entry name" value="Amino acid/polyamine transporter I"/>
    <property type="match status" value="1"/>
</dbReference>
<feature type="transmembrane region" description="Helical" evidence="7">
    <location>
        <begin position="49"/>
        <end position="73"/>
    </location>
</feature>
<dbReference type="Proteomes" id="UP000321234">
    <property type="component" value="Unassembled WGS sequence"/>
</dbReference>
<keyword evidence="3 7" id="KW-0812">Transmembrane</keyword>
<keyword evidence="5 7" id="KW-0472">Membrane</keyword>
<comment type="subcellular location">
    <subcellularLocation>
        <location evidence="1">Membrane</location>
        <topology evidence="1">Multi-pass membrane protein</topology>
    </subcellularLocation>
</comment>
<dbReference type="AlphaFoldDB" id="A0A5C8ZGV3"/>
<feature type="transmembrane region" description="Helical" evidence="7">
    <location>
        <begin position="168"/>
        <end position="191"/>
    </location>
</feature>
<evidence type="ECO:0000313" key="9">
    <source>
        <dbReference type="Proteomes" id="UP000321234"/>
    </source>
</evidence>
<proteinExistence type="predicted"/>
<name>A0A5C8ZGV3_9ACTN</name>
<feature type="transmembrane region" description="Helical" evidence="7">
    <location>
        <begin position="241"/>
        <end position="260"/>
    </location>
</feature>
<feature type="transmembrane region" description="Helical" evidence="7">
    <location>
        <begin position="321"/>
        <end position="349"/>
    </location>
</feature>
<feature type="transmembrane region" description="Helical" evidence="7">
    <location>
        <begin position="381"/>
        <end position="400"/>
    </location>
</feature>
<feature type="transmembrane region" description="Helical" evidence="7">
    <location>
        <begin position="122"/>
        <end position="148"/>
    </location>
</feature>
<comment type="caution">
    <text evidence="8">The sequence shown here is derived from an EMBL/GenBank/DDBJ whole genome shotgun (WGS) entry which is preliminary data.</text>
</comment>
<feature type="transmembrane region" description="Helical" evidence="7">
    <location>
        <begin position="203"/>
        <end position="221"/>
    </location>
</feature>
<feature type="transmembrane region" description="Helical" evidence="7">
    <location>
        <begin position="406"/>
        <end position="434"/>
    </location>
</feature>
<evidence type="ECO:0000256" key="6">
    <source>
        <dbReference type="SAM" id="MobiDB-lite"/>
    </source>
</evidence>
<dbReference type="GO" id="GO:0016020">
    <property type="term" value="C:membrane"/>
    <property type="evidence" value="ECO:0007669"/>
    <property type="project" value="UniProtKB-SubCell"/>
</dbReference>
<dbReference type="PIRSF" id="PIRSF006060">
    <property type="entry name" value="AA_transporter"/>
    <property type="match status" value="1"/>
</dbReference>
<feature type="transmembrane region" description="Helical" evidence="7">
    <location>
        <begin position="488"/>
        <end position="511"/>
    </location>
</feature>
<feature type="compositionally biased region" description="Low complexity" evidence="6">
    <location>
        <begin position="15"/>
        <end position="27"/>
    </location>
</feature>
<dbReference type="OrthoDB" id="8274074at2"/>
<dbReference type="GO" id="GO:0022857">
    <property type="term" value="F:transmembrane transporter activity"/>
    <property type="evidence" value="ECO:0007669"/>
    <property type="project" value="InterPro"/>
</dbReference>
<feature type="transmembrane region" description="Helical" evidence="7">
    <location>
        <begin position="455"/>
        <end position="476"/>
    </location>
</feature>
<evidence type="ECO:0000256" key="4">
    <source>
        <dbReference type="ARBA" id="ARBA00022989"/>
    </source>
</evidence>
<evidence type="ECO:0000256" key="7">
    <source>
        <dbReference type="SAM" id="Phobius"/>
    </source>
</evidence>
<feature type="transmembrane region" description="Helical" evidence="7">
    <location>
        <begin position="280"/>
        <end position="301"/>
    </location>
</feature>
<dbReference type="PANTHER" id="PTHR45649:SF26">
    <property type="entry name" value="OS04G0435100 PROTEIN"/>
    <property type="match status" value="1"/>
</dbReference>
<evidence type="ECO:0000256" key="1">
    <source>
        <dbReference type="ARBA" id="ARBA00004141"/>
    </source>
</evidence>
<dbReference type="InterPro" id="IPR002293">
    <property type="entry name" value="AA/rel_permease1"/>
</dbReference>
<organism evidence="8 9">
    <name type="scientific">Quadrisphaera setariae</name>
    <dbReference type="NCBI Taxonomy" id="2593304"/>
    <lineage>
        <taxon>Bacteria</taxon>
        <taxon>Bacillati</taxon>
        <taxon>Actinomycetota</taxon>
        <taxon>Actinomycetes</taxon>
        <taxon>Kineosporiales</taxon>
        <taxon>Kineosporiaceae</taxon>
        <taxon>Quadrisphaera</taxon>
    </lineage>
</organism>
<dbReference type="Pfam" id="PF13520">
    <property type="entry name" value="AA_permease_2"/>
    <property type="match status" value="1"/>
</dbReference>
<sequence>MSTTRGERTPVATPSKSSPSSADSADGADSHGLDEYGYTPKLERSIGSFASFAAGVSYISILTGTFQLFYFGYGTAGPAYLWSWPIVFVGQLLVALVFAELSSRFAVAGSLYNWTKQLASPTVAWIAGWTMLIASIVTLSAVVLAFQLTLPQLWSGFQFVGSADDPVAYALNAVILGGVVIVFTTVVNAFGVKLMSRINSAGVFIELIAAVAIIVLLALHIKRGPGVVLETRGVGLDHPGGYFGAFLVAALASGYVMYGFDTASSLGEETKDPRRTAPRAVLRAVVASFVLGGLILLMALMSAPDLDDPLIGDPAGGLQHLVLATVGSGFGVPFLVCVVVAVLVCSLAVHTATVRMAFAMARDNNLPFAERLAHISPRFKTPVLPAVVVGVLALVVLVVNVGQPQIFTVITSLAVGMIYLAYLVVTVSLLVARLRGTWPRPLPDGTRAPFSLGRWGLPVNVLAVLWGVAMMTNLLWPRRDVYNAAPPYHWYLQYGAVLFIVVVVGGGALYYRARLRHRSGVLASHSSTAPTSKAP</sequence>
<reference evidence="8 9" key="1">
    <citation type="submission" date="2019-07" db="EMBL/GenBank/DDBJ databases">
        <title>Quadrisphaera sp. strain DD2A genome sequencing and assembly.</title>
        <authorList>
            <person name="Kim I."/>
        </authorList>
    </citation>
    <scope>NUCLEOTIDE SEQUENCE [LARGE SCALE GENOMIC DNA]</scope>
    <source>
        <strain evidence="8 9">DD2A</strain>
    </source>
</reference>
<evidence type="ECO:0000256" key="2">
    <source>
        <dbReference type="ARBA" id="ARBA00022448"/>
    </source>
</evidence>
<keyword evidence="9" id="KW-1185">Reference proteome</keyword>
<evidence type="ECO:0000313" key="8">
    <source>
        <dbReference type="EMBL" id="TXR57047.1"/>
    </source>
</evidence>
<gene>
    <name evidence="8" type="ORF">FMM08_06080</name>
</gene>
<feature type="transmembrane region" description="Helical" evidence="7">
    <location>
        <begin position="79"/>
        <end position="101"/>
    </location>
</feature>
<keyword evidence="4 7" id="KW-1133">Transmembrane helix</keyword>
<evidence type="ECO:0000256" key="3">
    <source>
        <dbReference type="ARBA" id="ARBA00022692"/>
    </source>
</evidence>
<accession>A0A5C8ZGV3</accession>
<keyword evidence="2" id="KW-0813">Transport</keyword>
<protein>
    <submittedName>
        <fullName evidence="8">Amino acid permease</fullName>
    </submittedName>
</protein>
<dbReference type="PANTHER" id="PTHR45649">
    <property type="entry name" value="AMINO-ACID PERMEASE BAT1"/>
    <property type="match status" value="1"/>
</dbReference>
<feature type="region of interest" description="Disordered" evidence="6">
    <location>
        <begin position="1"/>
        <end position="30"/>
    </location>
</feature>
<evidence type="ECO:0000256" key="5">
    <source>
        <dbReference type="ARBA" id="ARBA00023136"/>
    </source>
</evidence>